<dbReference type="STRING" id="142588.SAMN04488559_101283"/>
<dbReference type="InterPro" id="IPR036597">
    <property type="entry name" value="Fido-like_dom_sf"/>
</dbReference>
<sequence length="189" mass="21694">MSIPQEYLEDVLIRLAYHSSAIEGNTISLAETVSIILENVISTNEKGYSIREFYEVENHKHTFSYLIEQIENKQKLTVEMIKEFHALLLDRIEYDKGQYITIHNAILGSTFQTATPQDTPFLMLQWVDNTTFRMNVASIIDEAAEVLAESHIQFERIHPFSDGNGRTGRLINIFLSFSYGYAPAIVQEE</sequence>
<dbReference type="InterPro" id="IPR003812">
    <property type="entry name" value="Fido"/>
</dbReference>
<dbReference type="PANTHER" id="PTHR13504">
    <property type="entry name" value="FIDO DOMAIN-CONTAINING PROTEIN DDB_G0283145"/>
    <property type="match status" value="1"/>
</dbReference>
<feature type="binding site" evidence="2">
    <location>
        <begin position="162"/>
        <end position="169"/>
    </location>
    <ligand>
        <name>ATP</name>
        <dbReference type="ChEBI" id="CHEBI:30616"/>
    </ligand>
</feature>
<feature type="site" description="Important for autoinhibition of adenylyltransferase activity" evidence="3">
    <location>
        <position position="23"/>
    </location>
</feature>
<dbReference type="PANTHER" id="PTHR13504:SF38">
    <property type="entry name" value="FIDO DOMAIN-CONTAINING PROTEIN"/>
    <property type="match status" value="1"/>
</dbReference>
<feature type="active site" evidence="1">
    <location>
        <position position="158"/>
    </location>
</feature>
<evidence type="ECO:0000259" key="4">
    <source>
        <dbReference type="PROSITE" id="PS51459"/>
    </source>
</evidence>
<accession>A0A1H9Q164</accession>
<organism evidence="5 6">
    <name type="scientific">Isobaculum melis</name>
    <dbReference type="NCBI Taxonomy" id="142588"/>
    <lineage>
        <taxon>Bacteria</taxon>
        <taxon>Bacillati</taxon>
        <taxon>Bacillota</taxon>
        <taxon>Bacilli</taxon>
        <taxon>Lactobacillales</taxon>
        <taxon>Carnobacteriaceae</taxon>
        <taxon>Isobaculum</taxon>
    </lineage>
</organism>
<dbReference type="Proteomes" id="UP000198948">
    <property type="component" value="Unassembled WGS sequence"/>
</dbReference>
<evidence type="ECO:0000313" key="5">
    <source>
        <dbReference type="EMBL" id="SER54138.1"/>
    </source>
</evidence>
<evidence type="ECO:0000256" key="3">
    <source>
        <dbReference type="PIRSR" id="PIRSR640198-3"/>
    </source>
</evidence>
<dbReference type="PROSITE" id="PS51459">
    <property type="entry name" value="FIDO"/>
    <property type="match status" value="1"/>
</dbReference>
<dbReference type="AlphaFoldDB" id="A0A1H9Q164"/>
<reference evidence="5 6" key="1">
    <citation type="submission" date="2016-10" db="EMBL/GenBank/DDBJ databases">
        <authorList>
            <person name="de Groot N.N."/>
        </authorList>
    </citation>
    <scope>NUCLEOTIDE SEQUENCE [LARGE SCALE GENOMIC DNA]</scope>
    <source>
        <strain evidence="5 6">DSM 13760</strain>
    </source>
</reference>
<keyword evidence="2" id="KW-0067">ATP-binding</keyword>
<dbReference type="InterPro" id="IPR040198">
    <property type="entry name" value="Fido_containing"/>
</dbReference>
<keyword evidence="6" id="KW-1185">Reference proteome</keyword>
<protein>
    <submittedName>
        <fullName evidence="5">Fic/DOC family protein</fullName>
    </submittedName>
</protein>
<dbReference type="SUPFAM" id="SSF140931">
    <property type="entry name" value="Fic-like"/>
    <property type="match status" value="1"/>
</dbReference>
<keyword evidence="2" id="KW-0547">Nucleotide-binding</keyword>
<dbReference type="Pfam" id="PF02661">
    <property type="entry name" value="Fic"/>
    <property type="match status" value="1"/>
</dbReference>
<evidence type="ECO:0000313" key="6">
    <source>
        <dbReference type="Proteomes" id="UP000198948"/>
    </source>
</evidence>
<evidence type="ECO:0000256" key="2">
    <source>
        <dbReference type="PIRSR" id="PIRSR640198-2"/>
    </source>
</evidence>
<gene>
    <name evidence="5" type="ORF">SAMN04488559_101283</name>
</gene>
<name>A0A1H9Q164_9LACT</name>
<dbReference type="EMBL" id="FOHA01000001">
    <property type="protein sequence ID" value="SER54138.1"/>
    <property type="molecule type" value="Genomic_DNA"/>
</dbReference>
<proteinExistence type="predicted"/>
<evidence type="ECO:0000256" key="1">
    <source>
        <dbReference type="PIRSR" id="PIRSR640198-1"/>
    </source>
</evidence>
<dbReference type="GO" id="GO:0005524">
    <property type="term" value="F:ATP binding"/>
    <property type="evidence" value="ECO:0007669"/>
    <property type="project" value="UniProtKB-KW"/>
</dbReference>
<feature type="domain" description="Fido" evidence="4">
    <location>
        <begin position="76"/>
        <end position="189"/>
    </location>
</feature>
<dbReference type="Gene3D" id="1.10.3290.10">
    <property type="entry name" value="Fido-like domain"/>
    <property type="match status" value="1"/>
</dbReference>